<gene>
    <name evidence="1" type="ORF">GCM10022278_21350</name>
</gene>
<protein>
    <recommendedName>
        <fullName evidence="3">Beta propeller domain-containing protein</fullName>
    </recommendedName>
</protein>
<evidence type="ECO:0008006" key="3">
    <source>
        <dbReference type="Google" id="ProtNLM"/>
    </source>
</evidence>
<sequence length="580" mass="62600">MQLAYDPALPKTFFTRFKPVMVTIGLLAGFLLLQGCEELGLEDEKKRRPPPPEPEPQPPVVIVTPQANYPIINRLFFEATRLPNEPDPLTQTYSVDVRQLSVLRQSAGQPAEAFAPLIPLGNGRFTQSYVLIEENNRFFLGDPTTTELKQLTSFSEPACGTNGAVMDRRLLTDGLGFADSTLIVRYGTPEECAAGTAAFVRLPLTAGPLNLPEAATAMEFFGKPLTALDGSILGYFMKIEGTLELRDKAGAVVRSVAVDPALELGSLVGSEIAYGEDILLSFAGTLYQLPPAAYVDPAVAPVVLTTLTVPSLDNRVQLLRGTNLFFLDGAVLKVVRLAEQQVEVVADLSSYGVIRPSLQASRDFLWTVTQAGELLRVTPETMDVTPITSGLAAENAFLAGTDVVFASFESPPIAVVIPQDSLTVPLCTPPTPEAGCFENANWLFFDHYREDGLTYLPVLLQGFSTTTETLVDGETVVTTEPAYIDTATEGRFFNASQLTQFDLTSGAPIVEFSSGLPGETQVRAISVIEQDFALIQYVGQPDNPESLPDLVRINIGSRSGLSTVGTTGNLAERLLTRSEN</sequence>
<comment type="caution">
    <text evidence="1">The sequence shown here is derived from an EMBL/GenBank/DDBJ whole genome shotgun (WGS) entry which is preliminary data.</text>
</comment>
<evidence type="ECO:0000313" key="1">
    <source>
        <dbReference type="EMBL" id="GAA3963249.1"/>
    </source>
</evidence>
<dbReference type="Proteomes" id="UP001501337">
    <property type="component" value="Unassembled WGS sequence"/>
</dbReference>
<accession>A0ABP7PC89</accession>
<proteinExistence type="predicted"/>
<dbReference type="EMBL" id="BAABBO010000009">
    <property type="protein sequence ID" value="GAA3963249.1"/>
    <property type="molecule type" value="Genomic_DNA"/>
</dbReference>
<reference evidence="2" key="1">
    <citation type="journal article" date="2019" name="Int. J. Syst. Evol. Microbiol.">
        <title>The Global Catalogue of Microorganisms (GCM) 10K type strain sequencing project: providing services to taxonomists for standard genome sequencing and annotation.</title>
        <authorList>
            <consortium name="The Broad Institute Genomics Platform"/>
            <consortium name="The Broad Institute Genome Sequencing Center for Infectious Disease"/>
            <person name="Wu L."/>
            <person name="Ma J."/>
        </authorList>
    </citation>
    <scope>NUCLEOTIDE SEQUENCE [LARGE SCALE GENOMIC DNA]</scope>
    <source>
        <strain evidence="2">JCM 17555</strain>
    </source>
</reference>
<organism evidence="1 2">
    <name type="scientific">Allohahella marinimesophila</name>
    <dbReference type="NCBI Taxonomy" id="1054972"/>
    <lineage>
        <taxon>Bacteria</taxon>
        <taxon>Pseudomonadati</taxon>
        <taxon>Pseudomonadota</taxon>
        <taxon>Gammaproteobacteria</taxon>
        <taxon>Oceanospirillales</taxon>
        <taxon>Hahellaceae</taxon>
        <taxon>Allohahella</taxon>
    </lineage>
</organism>
<evidence type="ECO:0000313" key="2">
    <source>
        <dbReference type="Proteomes" id="UP001501337"/>
    </source>
</evidence>
<keyword evidence="2" id="KW-1185">Reference proteome</keyword>
<dbReference type="RefSeq" id="WP_344806106.1">
    <property type="nucleotide sequence ID" value="NZ_BAABBO010000009.1"/>
</dbReference>
<name>A0ABP7PC89_9GAMM</name>